<dbReference type="InterPro" id="IPR003169">
    <property type="entry name" value="GYF"/>
</dbReference>
<feature type="domain" description="GYF" evidence="2">
    <location>
        <begin position="229"/>
        <end position="277"/>
    </location>
</feature>
<feature type="region of interest" description="Disordered" evidence="1">
    <location>
        <begin position="731"/>
        <end position="751"/>
    </location>
</feature>
<evidence type="ECO:0000313" key="4">
    <source>
        <dbReference type="Proteomes" id="UP000242381"/>
    </source>
</evidence>
<evidence type="ECO:0000259" key="2">
    <source>
        <dbReference type="PROSITE" id="PS50829"/>
    </source>
</evidence>
<feature type="compositionally biased region" description="Low complexity" evidence="1">
    <location>
        <begin position="484"/>
        <end position="498"/>
    </location>
</feature>
<dbReference type="PANTHER" id="PTHR14445">
    <property type="entry name" value="GRB10 INTERACTING GYF PROTEIN"/>
    <property type="match status" value="1"/>
</dbReference>
<evidence type="ECO:0000256" key="1">
    <source>
        <dbReference type="SAM" id="MobiDB-lite"/>
    </source>
</evidence>
<dbReference type="CDD" id="cd00072">
    <property type="entry name" value="GYF"/>
    <property type="match status" value="1"/>
</dbReference>
<feature type="compositionally biased region" description="Low complexity" evidence="1">
    <location>
        <begin position="688"/>
        <end position="714"/>
    </location>
</feature>
<reference evidence="3 4" key="1">
    <citation type="journal article" date="2016" name="Proc. Natl. Acad. Sci. U.S.A.">
        <title>Lipid metabolic changes in an early divergent fungus govern the establishment of a mutualistic symbiosis with endobacteria.</title>
        <authorList>
            <person name="Lastovetsky O.A."/>
            <person name="Gaspar M.L."/>
            <person name="Mondo S.J."/>
            <person name="LaButti K.M."/>
            <person name="Sandor L."/>
            <person name="Grigoriev I.V."/>
            <person name="Henry S.A."/>
            <person name="Pawlowska T.E."/>
        </authorList>
    </citation>
    <scope>NUCLEOTIDE SEQUENCE [LARGE SCALE GENOMIC DNA]</scope>
    <source>
        <strain evidence="3 4">ATCC 11559</strain>
    </source>
</reference>
<feature type="compositionally biased region" description="Basic and acidic residues" evidence="1">
    <location>
        <begin position="731"/>
        <end position="742"/>
    </location>
</feature>
<dbReference type="Gene3D" id="3.30.1490.40">
    <property type="match status" value="1"/>
</dbReference>
<feature type="region of interest" description="Disordered" evidence="1">
    <location>
        <begin position="680"/>
        <end position="715"/>
    </location>
</feature>
<dbReference type="GO" id="GO:0005829">
    <property type="term" value="C:cytosol"/>
    <property type="evidence" value="ECO:0007669"/>
    <property type="project" value="TreeGrafter"/>
</dbReference>
<dbReference type="InterPro" id="IPR035445">
    <property type="entry name" value="GYF-like_dom_sf"/>
</dbReference>
<dbReference type="SMART" id="SM00444">
    <property type="entry name" value="GYF"/>
    <property type="match status" value="1"/>
</dbReference>
<feature type="compositionally biased region" description="Low complexity" evidence="1">
    <location>
        <begin position="110"/>
        <end position="128"/>
    </location>
</feature>
<feature type="compositionally biased region" description="Basic and acidic residues" evidence="1">
    <location>
        <begin position="141"/>
        <end position="169"/>
    </location>
</feature>
<dbReference type="SUPFAM" id="SSF55277">
    <property type="entry name" value="GYF domain"/>
    <property type="match status" value="1"/>
</dbReference>
<feature type="region of interest" description="Disordered" evidence="1">
    <location>
        <begin position="625"/>
        <end position="659"/>
    </location>
</feature>
<feature type="compositionally biased region" description="Polar residues" evidence="1">
    <location>
        <begin position="509"/>
        <end position="518"/>
    </location>
</feature>
<name>A0A1X0RTS0_RHIZD</name>
<dbReference type="AlphaFoldDB" id="A0A1X0RTS0"/>
<protein>
    <recommendedName>
        <fullName evidence="2">GYF domain-containing protein</fullName>
    </recommendedName>
</protein>
<evidence type="ECO:0000313" key="3">
    <source>
        <dbReference type="EMBL" id="ORE15400.1"/>
    </source>
</evidence>
<dbReference type="EMBL" id="KV921425">
    <property type="protein sequence ID" value="ORE15400.1"/>
    <property type="molecule type" value="Genomic_DNA"/>
</dbReference>
<feature type="region of interest" description="Disordered" evidence="1">
    <location>
        <begin position="467"/>
        <end position="518"/>
    </location>
</feature>
<organism evidence="3 4">
    <name type="scientific">Rhizopus microsporus</name>
    <dbReference type="NCBI Taxonomy" id="58291"/>
    <lineage>
        <taxon>Eukaryota</taxon>
        <taxon>Fungi</taxon>
        <taxon>Fungi incertae sedis</taxon>
        <taxon>Mucoromycota</taxon>
        <taxon>Mucoromycotina</taxon>
        <taxon>Mucoromycetes</taxon>
        <taxon>Mucorales</taxon>
        <taxon>Mucorineae</taxon>
        <taxon>Rhizopodaceae</taxon>
        <taxon>Rhizopus</taxon>
    </lineage>
</organism>
<feature type="region of interest" description="Disordered" evidence="1">
    <location>
        <begin position="582"/>
        <end position="610"/>
    </location>
</feature>
<dbReference type="Proteomes" id="UP000242381">
    <property type="component" value="Unassembled WGS sequence"/>
</dbReference>
<dbReference type="OMA" id="THLDTEW"/>
<dbReference type="InterPro" id="IPR051640">
    <property type="entry name" value="GRB10-interact_GYF"/>
</dbReference>
<accession>A0A1X0RTS0</accession>
<dbReference type="Pfam" id="PF02213">
    <property type="entry name" value="GYF"/>
    <property type="match status" value="1"/>
</dbReference>
<feature type="region of interest" description="Disordered" evidence="1">
    <location>
        <begin position="97"/>
        <end position="189"/>
    </location>
</feature>
<dbReference type="PROSITE" id="PS50829">
    <property type="entry name" value="GYF"/>
    <property type="match status" value="1"/>
</dbReference>
<feature type="compositionally biased region" description="Basic and acidic residues" evidence="1">
    <location>
        <begin position="625"/>
        <end position="641"/>
    </location>
</feature>
<feature type="region of interest" description="Disordered" evidence="1">
    <location>
        <begin position="556"/>
        <end position="575"/>
    </location>
</feature>
<dbReference type="VEuPathDB" id="FungiDB:BCV72DRAFT_141041"/>
<gene>
    <name evidence="3" type="ORF">BCV71DRAFT_203326</name>
</gene>
<proteinExistence type="predicted"/>
<dbReference type="PANTHER" id="PTHR14445:SF36">
    <property type="entry name" value="FI03272P-RELATED"/>
    <property type="match status" value="1"/>
</dbReference>
<sequence length="991" mass="108657">MSANLNFGPEWMRGGFSKNANNNGVLTDLPFEENNINAFKYSKEYMLSLYKPSQLPSDFQQHEYVTVEESLPPLAFDELTEIEKKLLAGPVHVESTRRIVDKRHRMSHDNNNSNSNSNNNNNNNNNNSPLSENGPNRFGRKGRDYFSKEPSFRRNNDNDLLKKKEKTEDLASPFGKAEEDAPWSKSMNNGPLNNEFFKDESPFRSSFAGDLTAGLSTPPGIPPVRKPEDIKWFYRDTSGQVQGPFEAHEMQEWYKAGFFTPTLLLRRDDESVFEPLMTVIQKVGNDDQPFLTPQPSAAASDVFGSSEGLFGRSDKYMPFGGPTTPGGSIIDSFLSGSTPSPLYQNPYSSFGGSLLNNNRWNNGSQPLGSPAWLSQPSDLFGNAPTAGSPLGAAPLGLSPFIAQQQQQQPGLNPVFGSASSTPGLFEYQRVMNDQIGQQQQQQHYLQMLKQQQMMQMQQQFQHIKLAEHHPSQQQPQQAPPVPVSQPLMQQQQQQEQAPSYEHDKAQVPTEKTQVSPKSLQNTLKNISLDPIGSNHASPVLRTNNILTGGSGWGSVPGTPLASDAPSSPWGTIGASALPSKVTDEFQPKAPGTQSPRAPSSPKKATEKPKFKPIVESFTDIQAEEMEKEKAKEAAKATEPVKPKTAPVKAKTEAKTSAVVAPKTTIISLREIQEEEMRIAKEKKEKQAKATSTASTWVSTSSPTTTTATSLSTWSQPVVEKPLSLREIQEMEEKNAQNKKEIVPEVPIHTSSSSGISTISWGVVAPNKTVTPANGTTSSTAVWSAAVNNAPKKTLREIQLEEELAMKKKNATKAVKADTPTVASIVASSKPPVASTAISSTGNEGWTTVSHVRAPKPAPTPAPAPAPVVKEPTKWEPVKPAVRPPVARGPSEDFRRWCRKALRGLNPGVNEDEILEMLLSFPVDGSSAEIIEDVIYANSLRIDGKRFAQEFMRRRKADIAGRTDIVLAGLEEEDDDDFKVVTTKKNKKKTMA</sequence>